<evidence type="ECO:0000256" key="3">
    <source>
        <dbReference type="ARBA" id="ARBA00023152"/>
    </source>
</evidence>
<dbReference type="EC" id="5.4.2.11" evidence="2"/>
<protein>
    <recommendedName>
        <fullName evidence="2">phosphoglycerate mutase (2,3-diphosphoglycerate-dependent)</fullName>
        <ecNumber evidence="2">5.4.2.11</ecNumber>
    </recommendedName>
</protein>
<evidence type="ECO:0000256" key="2">
    <source>
        <dbReference type="ARBA" id="ARBA00012028"/>
    </source>
</evidence>
<accession>A0A2K5KG54</accession>
<dbReference type="AlphaFoldDB" id="A0A2K5KG54"/>
<dbReference type="InterPro" id="IPR029033">
    <property type="entry name" value="His_PPase_superfam"/>
</dbReference>
<evidence type="ECO:0000256" key="5">
    <source>
        <dbReference type="PIRSR" id="PIRSR613078-2"/>
    </source>
</evidence>
<reference evidence="7" key="1">
    <citation type="submission" date="2025-08" db="UniProtKB">
        <authorList>
            <consortium name="Ensembl"/>
        </authorList>
    </citation>
    <scope>IDENTIFICATION</scope>
</reference>
<feature type="binding site" evidence="5">
    <location>
        <begin position="10"/>
        <end position="17"/>
    </location>
    <ligand>
        <name>substrate</name>
    </ligand>
</feature>
<dbReference type="GO" id="GO:0004619">
    <property type="term" value="F:phosphoglycerate mutase activity"/>
    <property type="evidence" value="ECO:0007669"/>
    <property type="project" value="UniProtKB-EC"/>
</dbReference>
<dbReference type="NCBIfam" id="TIGR01258">
    <property type="entry name" value="pgm_1"/>
    <property type="match status" value="1"/>
</dbReference>
<evidence type="ECO:0000313" key="7">
    <source>
        <dbReference type="Ensembl" id="ENSCANP00000040060.1"/>
    </source>
</evidence>
<feature type="binding site" evidence="5">
    <location>
        <position position="82"/>
    </location>
    <ligand>
        <name>substrate</name>
    </ligand>
</feature>
<dbReference type="GO" id="GO:0006096">
    <property type="term" value="P:glycolytic process"/>
    <property type="evidence" value="ECO:0007669"/>
    <property type="project" value="UniProtKB-KW"/>
</dbReference>
<dbReference type="InterPro" id="IPR013078">
    <property type="entry name" value="His_Pase_superF_clade-1"/>
</dbReference>
<dbReference type="STRING" id="336983.ENSCANP00000040060"/>
<dbReference type="InterPro" id="IPR005952">
    <property type="entry name" value="Phosphogly_mut1"/>
</dbReference>
<organism evidence="7 8">
    <name type="scientific">Colobus angolensis palliatus</name>
    <name type="common">Peters' Angolan colobus</name>
    <dbReference type="NCBI Taxonomy" id="336983"/>
    <lineage>
        <taxon>Eukaryota</taxon>
        <taxon>Metazoa</taxon>
        <taxon>Chordata</taxon>
        <taxon>Craniata</taxon>
        <taxon>Vertebrata</taxon>
        <taxon>Euteleostomi</taxon>
        <taxon>Mammalia</taxon>
        <taxon>Eutheria</taxon>
        <taxon>Euarchontoglires</taxon>
        <taxon>Primates</taxon>
        <taxon>Haplorrhini</taxon>
        <taxon>Catarrhini</taxon>
        <taxon>Cercopithecidae</taxon>
        <taxon>Colobinae</taxon>
        <taxon>Colobus</taxon>
    </lineage>
</organism>
<feature type="binding site" evidence="5">
    <location>
        <begin position="98"/>
        <end position="99"/>
    </location>
    <ligand>
        <name>substrate</name>
    </ligand>
</feature>
<evidence type="ECO:0000256" key="4">
    <source>
        <dbReference type="ARBA" id="ARBA00023235"/>
    </source>
</evidence>
<dbReference type="Proteomes" id="UP000233080">
    <property type="component" value="Unassembled WGS sequence"/>
</dbReference>
<name>A0A2K5KG54_COLAP</name>
<reference evidence="7" key="2">
    <citation type="submission" date="2025-09" db="UniProtKB">
        <authorList>
            <consortium name="Ensembl"/>
        </authorList>
    </citation>
    <scope>IDENTIFICATION</scope>
</reference>
<proteinExistence type="inferred from homology"/>
<evidence type="ECO:0000313" key="8">
    <source>
        <dbReference type="Proteomes" id="UP000233080"/>
    </source>
</evidence>
<dbReference type="Pfam" id="PF00300">
    <property type="entry name" value="His_Phos_1"/>
    <property type="match status" value="1"/>
</dbReference>
<comment type="similarity">
    <text evidence="1">Belongs to the phosphoglycerate mutase family. BPG-dependent PGAM subfamily.</text>
</comment>
<evidence type="ECO:0000256" key="6">
    <source>
        <dbReference type="PIRSR" id="PIRSR613078-3"/>
    </source>
</evidence>
<feature type="binding site" evidence="5">
    <location>
        <begin position="71"/>
        <end position="74"/>
    </location>
    <ligand>
        <name>substrate</name>
    </ligand>
</feature>
<dbReference type="PANTHER" id="PTHR11931">
    <property type="entry name" value="PHOSPHOGLYCERATE MUTASE"/>
    <property type="match status" value="1"/>
</dbReference>
<dbReference type="Gene3D" id="3.40.50.1240">
    <property type="entry name" value="Phosphoglycerate mutase-like"/>
    <property type="match status" value="1"/>
</dbReference>
<dbReference type="Ensembl" id="ENSCANT00000063321.1">
    <property type="protein sequence ID" value="ENSCANP00000040060.1"/>
    <property type="gene ID" value="ENSCANG00000043705.1"/>
</dbReference>
<feature type="binding site" evidence="5">
    <location>
        <begin position="157"/>
        <end position="158"/>
    </location>
    <ligand>
        <name>substrate</name>
    </ligand>
</feature>
<keyword evidence="3" id="KW-0324">Glycolysis</keyword>
<dbReference type="CDD" id="cd07067">
    <property type="entry name" value="HP_PGM_like"/>
    <property type="match status" value="1"/>
</dbReference>
<feature type="binding site" evidence="5">
    <location>
        <position position="58"/>
    </location>
    <ligand>
        <name>substrate</name>
    </ligand>
</feature>
<sequence>MATYKLILIRCGDSTWNLENHFSSWYDANLIPVGHEEAKPGGQALYEFDICFPSVQKRMWLPVLRTWCLKEWHYGGLTGLNKAETAAKHGEAQVKIWRRSYDVPPPPMEPNHPFYSNNSKNCRYADLTEDQLSSGESLKEIVPQIKEGKRVLIEAHGNSLWGIVKHLEGLSEEAIMELNLPTDMRIVYELEKNLKPIKPMQFLGDEATVHKAMEAVAAQGKAKK</sequence>
<keyword evidence="8" id="KW-1185">Reference proteome</keyword>
<keyword evidence="4" id="KW-0413">Isomerase</keyword>
<feature type="site" description="Transition state stabilizer" evidence="6">
    <location>
        <position position="156"/>
    </location>
</feature>
<evidence type="ECO:0000256" key="1">
    <source>
        <dbReference type="ARBA" id="ARBA00006717"/>
    </source>
</evidence>
<dbReference type="SUPFAM" id="SSF53254">
    <property type="entry name" value="Phosphoglycerate mutase-like"/>
    <property type="match status" value="1"/>
</dbReference>